<protein>
    <submittedName>
        <fullName evidence="1">Uncharacterized protein</fullName>
    </submittedName>
</protein>
<accession>A0A059KHF5</accession>
<proteinExistence type="predicted"/>
<dbReference type="Proteomes" id="UP000026714">
    <property type="component" value="Unassembled WGS sequence"/>
</dbReference>
<keyword evidence="2" id="KW-1185">Reference proteome</keyword>
<organism evidence="1 2">
    <name type="scientific">Sphaerotilus natans subsp. natans DSM 6575</name>
    <dbReference type="NCBI Taxonomy" id="1286631"/>
    <lineage>
        <taxon>Bacteria</taxon>
        <taxon>Pseudomonadati</taxon>
        <taxon>Pseudomonadota</taxon>
        <taxon>Betaproteobacteria</taxon>
        <taxon>Burkholderiales</taxon>
        <taxon>Sphaerotilaceae</taxon>
        <taxon>Sphaerotilus</taxon>
    </lineage>
</organism>
<evidence type="ECO:0000313" key="1">
    <source>
        <dbReference type="EMBL" id="KDB50886.1"/>
    </source>
</evidence>
<dbReference type="EMBL" id="AZRA01000107">
    <property type="protein sequence ID" value="KDB50886.1"/>
    <property type="molecule type" value="Genomic_DNA"/>
</dbReference>
<dbReference type="AlphaFoldDB" id="A0A059KHF5"/>
<evidence type="ECO:0000313" key="2">
    <source>
        <dbReference type="Proteomes" id="UP000026714"/>
    </source>
</evidence>
<reference evidence="1 2" key="1">
    <citation type="journal article" date="2014" name="FEMS Microbiol. Ecol.">
        <title>Sphaerotilus natans encrusted with nanoball-shaped Fe(III) oxide minerals formed by nitrate-reducing mixotrophic Fe(II) oxidation.</title>
        <authorList>
            <person name="Park S."/>
            <person name="Kim D.H."/>
            <person name="Lee J.H."/>
            <person name="Hur H.G."/>
        </authorList>
    </citation>
    <scope>NUCLEOTIDE SEQUENCE [LARGE SCALE GENOMIC DNA]</scope>
    <source>
        <strain evidence="1 2">DSM 6575</strain>
    </source>
</reference>
<name>A0A059KHF5_9BURK</name>
<gene>
    <name evidence="1" type="ORF">X805_35300</name>
</gene>
<sequence length="44" mass="4986">MVGRATSLHPDLPMGNAGQIIDIVLMWNIQVNEMRYSLKPFAEK</sequence>
<comment type="caution">
    <text evidence="1">The sequence shown here is derived from an EMBL/GenBank/DDBJ whole genome shotgun (WGS) entry which is preliminary data.</text>
</comment>